<proteinExistence type="predicted"/>
<keyword evidence="1" id="KW-0812">Transmembrane</keyword>
<accession>A0A9D9GVN3</accession>
<dbReference type="Proteomes" id="UP000823634">
    <property type="component" value="Unassembled WGS sequence"/>
</dbReference>
<evidence type="ECO:0000313" key="2">
    <source>
        <dbReference type="EMBL" id="MBO8426289.1"/>
    </source>
</evidence>
<comment type="caution">
    <text evidence="2">The sequence shown here is derived from an EMBL/GenBank/DDBJ whole genome shotgun (WGS) entry which is preliminary data.</text>
</comment>
<dbReference type="EMBL" id="JADINA010000020">
    <property type="protein sequence ID" value="MBO8426289.1"/>
    <property type="molecule type" value="Genomic_DNA"/>
</dbReference>
<sequence length="94" mass="10051">MEPFLECLLEILCVPFLGSMENANLRKLGKFEEAVKVIIMIAVMLMVIGALVGLALLTGGEELLFPGAIVAGVCGGLLAIYLCIAIPLYIKSRK</sequence>
<feature type="transmembrane region" description="Helical" evidence="1">
    <location>
        <begin position="63"/>
        <end position="90"/>
    </location>
</feature>
<keyword evidence="1" id="KW-0472">Membrane</keyword>
<evidence type="ECO:0000313" key="3">
    <source>
        <dbReference type="Proteomes" id="UP000823634"/>
    </source>
</evidence>
<evidence type="ECO:0000256" key="1">
    <source>
        <dbReference type="SAM" id="Phobius"/>
    </source>
</evidence>
<organism evidence="2 3">
    <name type="scientific">Candidatus Alloenteromonas pullistercoris</name>
    <dbReference type="NCBI Taxonomy" id="2840785"/>
    <lineage>
        <taxon>Bacteria</taxon>
        <taxon>Bacillati</taxon>
        <taxon>Bacillota</taxon>
        <taxon>Bacillota incertae sedis</taxon>
        <taxon>Candidatus Alloenteromonas</taxon>
    </lineage>
</organism>
<reference evidence="2" key="1">
    <citation type="submission" date="2020-10" db="EMBL/GenBank/DDBJ databases">
        <authorList>
            <person name="Gilroy R."/>
        </authorList>
    </citation>
    <scope>NUCLEOTIDE SEQUENCE</scope>
    <source>
        <strain evidence="2">17113</strain>
    </source>
</reference>
<reference evidence="2" key="2">
    <citation type="journal article" date="2021" name="PeerJ">
        <title>Extensive microbial diversity within the chicken gut microbiome revealed by metagenomics and culture.</title>
        <authorList>
            <person name="Gilroy R."/>
            <person name="Ravi A."/>
            <person name="Getino M."/>
            <person name="Pursley I."/>
            <person name="Horton D.L."/>
            <person name="Alikhan N.F."/>
            <person name="Baker D."/>
            <person name="Gharbi K."/>
            <person name="Hall N."/>
            <person name="Watson M."/>
            <person name="Adriaenssens E.M."/>
            <person name="Foster-Nyarko E."/>
            <person name="Jarju S."/>
            <person name="Secka A."/>
            <person name="Antonio M."/>
            <person name="Oren A."/>
            <person name="Chaudhuri R.R."/>
            <person name="La Ragione R."/>
            <person name="Hildebrand F."/>
            <person name="Pallen M.J."/>
        </authorList>
    </citation>
    <scope>NUCLEOTIDE SEQUENCE</scope>
    <source>
        <strain evidence="2">17113</strain>
    </source>
</reference>
<name>A0A9D9GVN3_9FIRM</name>
<feature type="transmembrane region" description="Helical" evidence="1">
    <location>
        <begin position="34"/>
        <end position="57"/>
    </location>
</feature>
<protein>
    <submittedName>
        <fullName evidence="2">Uncharacterized protein</fullName>
    </submittedName>
</protein>
<keyword evidence="1" id="KW-1133">Transmembrane helix</keyword>
<dbReference type="AlphaFoldDB" id="A0A9D9GVN3"/>
<gene>
    <name evidence="2" type="ORF">IAC61_03095</name>
</gene>